<dbReference type="AlphaFoldDB" id="A0A4V1NSA6"/>
<evidence type="ECO:0000313" key="5">
    <source>
        <dbReference type="Proteomes" id="UP000290106"/>
    </source>
</evidence>
<sequence length="492" mass="54451">MKINIKKKLKSAGSTIKEMGSINKKSLKNGSYSMAVTAIVIAVLVVVNLIVGQIPEKYTQVDVSTQKLYTISDETVSYLKNLDTDITIYHIVQSGNEDSILEKMLTKYKEESKHITVEKKDPVLYPNFTSQYTSDDVSDNSLIVVAGDKSKVINYSDLYETQVDYTTYQTNTTGFDGEGQIDSAISYVTSENLPVIYTLEGHEELDLNSSLTDSLEKANYDVQSLNLLTQDAVPEDTGCLLIAAPQKDLSEEEAQKIITYMEAGGKVMIFTEYTGTDMPNLKSVLENYGVTTGDGVIMEGDTGHYIMQRPYYIVPTIDSSDITSDIKSNNRYVLAPISQPVKTLSDYRDTLEITPLLSTSDKAYTKKDVQNMSTYEKEDGDEEGSFQVGVSVTEQVDDDNTTQLVYFGCASLLDEATDQQVSGGNTDLVLAALGWMCENDAPVIDVTSKSLTMSYLTVPQFDAAYWSIIVCGVIPVAFLLIGTLIWFKRRKQ</sequence>
<dbReference type="EMBL" id="SDKC01000001">
    <property type="protein sequence ID" value="RXS76585.1"/>
    <property type="molecule type" value="Genomic_DNA"/>
</dbReference>
<feature type="transmembrane region" description="Helical" evidence="1">
    <location>
        <begin position="32"/>
        <end position="51"/>
    </location>
</feature>
<evidence type="ECO:0000259" key="3">
    <source>
        <dbReference type="Pfam" id="PF23357"/>
    </source>
</evidence>
<feature type="domain" description="DUF7088" evidence="3">
    <location>
        <begin position="66"/>
        <end position="152"/>
    </location>
</feature>
<reference evidence="4 5" key="1">
    <citation type="submission" date="2019-01" db="EMBL/GenBank/DDBJ databases">
        <title>Blautia sp. nov. KGMB01111 isolated human feces.</title>
        <authorList>
            <person name="Park J.-E."/>
            <person name="Kim J.-S."/>
            <person name="Park S.-H."/>
        </authorList>
    </citation>
    <scope>NUCLEOTIDE SEQUENCE [LARGE SCALE GENOMIC DNA]</scope>
    <source>
        <strain evidence="4 5">KGMB01111</strain>
    </source>
</reference>
<keyword evidence="5" id="KW-1185">Reference proteome</keyword>
<dbReference type="InterPro" id="IPR019196">
    <property type="entry name" value="ABC_transp_unknown"/>
</dbReference>
<feature type="transmembrane region" description="Helical" evidence="1">
    <location>
        <begin position="463"/>
        <end position="487"/>
    </location>
</feature>
<dbReference type="Pfam" id="PF23357">
    <property type="entry name" value="DUF7088"/>
    <property type="match status" value="1"/>
</dbReference>
<keyword evidence="1" id="KW-1133">Transmembrane helix</keyword>
<dbReference type="InterPro" id="IPR055396">
    <property type="entry name" value="DUF7088"/>
</dbReference>
<comment type="caution">
    <text evidence="4">The sequence shown here is derived from an EMBL/GenBank/DDBJ whole genome shotgun (WGS) entry which is preliminary data.</text>
</comment>
<organism evidence="4 5">
    <name type="scientific">Blautia faecicola</name>
    <dbReference type="NCBI Taxonomy" id="2509240"/>
    <lineage>
        <taxon>Bacteria</taxon>
        <taxon>Bacillati</taxon>
        <taxon>Bacillota</taxon>
        <taxon>Clostridia</taxon>
        <taxon>Lachnospirales</taxon>
        <taxon>Lachnospiraceae</taxon>
        <taxon>Blautia</taxon>
    </lineage>
</organism>
<dbReference type="OrthoDB" id="9766228at2"/>
<feature type="domain" description="ABC-type uncharacterised transport system" evidence="2">
    <location>
        <begin position="194"/>
        <end position="396"/>
    </location>
</feature>
<gene>
    <name evidence="4" type="ORF">ETP43_16180</name>
</gene>
<dbReference type="Proteomes" id="UP000290106">
    <property type="component" value="Unassembled WGS sequence"/>
</dbReference>
<evidence type="ECO:0000259" key="2">
    <source>
        <dbReference type="Pfam" id="PF09822"/>
    </source>
</evidence>
<dbReference type="Pfam" id="PF09822">
    <property type="entry name" value="ABC_transp_aux"/>
    <property type="match status" value="1"/>
</dbReference>
<proteinExistence type="predicted"/>
<accession>A0A4V1NSA6</accession>
<name>A0A4V1NSA6_9FIRM</name>
<dbReference type="RefSeq" id="WP_129259337.1">
    <property type="nucleotide sequence ID" value="NZ_SDKC01000001.1"/>
</dbReference>
<evidence type="ECO:0000313" key="4">
    <source>
        <dbReference type="EMBL" id="RXS76585.1"/>
    </source>
</evidence>
<keyword evidence="1" id="KW-0812">Transmembrane</keyword>
<protein>
    <submittedName>
        <fullName evidence="4">ABC transporter</fullName>
    </submittedName>
</protein>
<keyword evidence="1" id="KW-0472">Membrane</keyword>
<evidence type="ECO:0000256" key="1">
    <source>
        <dbReference type="SAM" id="Phobius"/>
    </source>
</evidence>